<sequence length="412" mass="46031">METAIHEDILIVGAGIGGLTTALGLHRLGIRSLLLESSDSLRITGFALTMWTNAWRALDCVGIGDSLRAKSLQIQDFQIAAGTPSQTSPVLAPDTDAKFCKSEIRCVRRKDLLETLERELPQGTIRYSSKVVHIEESGKFKFVHLADGSVYRTKVLIGCDGVNSRVAKFLGLQGPVGAGRSAIRGYVVYLDNHGFKPKFHAYFGGGTRFGFAPIDEKSLYWFCTFSPSLFNYDENEQDPLKMKQFVLRNIHNASKDVKEVVERTELDCISIAAIKLRLPWNVLLGNIVKNNVCLVGDALHPMTPELGQGGSSTLEDSIVLARCLGEALSSQPTYNEKEEDEAYIRMERGLQKYAKERRWRSFTLISTAYVVGTIQQSDSKLIGFIWKKFLSRYYIRNAMRIANFDFGELIVP</sequence>
<accession>A0A2G9GGG4</accession>
<dbReference type="GO" id="GO:0071949">
    <property type="term" value="F:FAD binding"/>
    <property type="evidence" value="ECO:0007669"/>
    <property type="project" value="InterPro"/>
</dbReference>
<dbReference type="Gene3D" id="3.50.50.60">
    <property type="entry name" value="FAD/NAD(P)-binding domain"/>
    <property type="match status" value="1"/>
</dbReference>
<evidence type="ECO:0000313" key="5">
    <source>
        <dbReference type="EMBL" id="PIN04110.1"/>
    </source>
</evidence>
<name>A0A2G9GGG4_9LAMI</name>
<dbReference type="PANTHER" id="PTHR45934">
    <property type="entry name" value="FAD/NAD(P)-BINDING OXIDOREDUCTASE FAMILY PROTEIN"/>
    <property type="match status" value="1"/>
</dbReference>
<dbReference type="InterPro" id="IPR036188">
    <property type="entry name" value="FAD/NAD-bd_sf"/>
</dbReference>
<comment type="similarity">
    <text evidence="3">Belongs to the 3-hydroxybenzoate 6-hydroxylase family.</text>
</comment>
<evidence type="ECO:0000313" key="6">
    <source>
        <dbReference type="Proteomes" id="UP000231279"/>
    </source>
</evidence>
<dbReference type="Pfam" id="PF01494">
    <property type="entry name" value="FAD_binding_3"/>
    <property type="match status" value="1"/>
</dbReference>
<dbReference type="GO" id="GO:0004497">
    <property type="term" value="F:monooxygenase activity"/>
    <property type="evidence" value="ECO:0007669"/>
    <property type="project" value="UniProtKB-KW"/>
</dbReference>
<dbReference type="InterPro" id="IPR044560">
    <property type="entry name" value="MOase"/>
</dbReference>
<gene>
    <name evidence="5" type="ORF">CDL12_23362</name>
</gene>
<keyword evidence="1" id="KW-0560">Oxidoreductase</keyword>
<organism evidence="5 6">
    <name type="scientific">Handroanthus impetiginosus</name>
    <dbReference type="NCBI Taxonomy" id="429701"/>
    <lineage>
        <taxon>Eukaryota</taxon>
        <taxon>Viridiplantae</taxon>
        <taxon>Streptophyta</taxon>
        <taxon>Embryophyta</taxon>
        <taxon>Tracheophyta</taxon>
        <taxon>Spermatophyta</taxon>
        <taxon>Magnoliopsida</taxon>
        <taxon>eudicotyledons</taxon>
        <taxon>Gunneridae</taxon>
        <taxon>Pentapetalae</taxon>
        <taxon>asterids</taxon>
        <taxon>lamiids</taxon>
        <taxon>Lamiales</taxon>
        <taxon>Bignoniaceae</taxon>
        <taxon>Crescentiina</taxon>
        <taxon>Tabebuia alliance</taxon>
        <taxon>Handroanthus</taxon>
    </lineage>
</organism>
<keyword evidence="6" id="KW-1185">Reference proteome</keyword>
<comment type="caution">
    <text evidence="5">The sequence shown here is derived from an EMBL/GenBank/DDBJ whole genome shotgun (WGS) entry which is preliminary data.</text>
</comment>
<feature type="domain" description="FAD-binding" evidence="4">
    <location>
        <begin position="8"/>
        <end position="329"/>
    </location>
</feature>
<evidence type="ECO:0000256" key="2">
    <source>
        <dbReference type="ARBA" id="ARBA00023033"/>
    </source>
</evidence>
<keyword evidence="2 5" id="KW-0503">Monooxygenase</keyword>
<evidence type="ECO:0000259" key="4">
    <source>
        <dbReference type="Pfam" id="PF01494"/>
    </source>
</evidence>
<dbReference type="EMBL" id="NKXS01005275">
    <property type="protein sequence ID" value="PIN04110.1"/>
    <property type="molecule type" value="Genomic_DNA"/>
</dbReference>
<dbReference type="InterPro" id="IPR002938">
    <property type="entry name" value="FAD-bd"/>
</dbReference>
<dbReference type="AlphaFoldDB" id="A0A2G9GGG4"/>
<reference evidence="6" key="1">
    <citation type="journal article" date="2018" name="Gigascience">
        <title>Genome assembly of the Pink Ipe (Handroanthus impetiginosus, Bignoniaceae), a highly valued, ecologically keystone Neotropical timber forest tree.</title>
        <authorList>
            <person name="Silva-Junior O.B."/>
            <person name="Grattapaglia D."/>
            <person name="Novaes E."/>
            <person name="Collevatti R.G."/>
        </authorList>
    </citation>
    <scope>NUCLEOTIDE SEQUENCE [LARGE SCALE GENOMIC DNA]</scope>
    <source>
        <strain evidence="6">cv. UFG-1</strain>
    </source>
</reference>
<dbReference type="Proteomes" id="UP000231279">
    <property type="component" value="Unassembled WGS sequence"/>
</dbReference>
<evidence type="ECO:0000256" key="3">
    <source>
        <dbReference type="ARBA" id="ARBA00024018"/>
    </source>
</evidence>
<protein>
    <submittedName>
        <fullName evidence="5">Kynurenine 3-monooxygenase</fullName>
    </submittedName>
</protein>
<dbReference type="PANTHER" id="PTHR45934:SF28">
    <property type="entry name" value="OS03G0153100 PROTEIN"/>
    <property type="match status" value="1"/>
</dbReference>
<dbReference type="STRING" id="429701.A0A2G9GGG4"/>
<dbReference type="PRINTS" id="PR00420">
    <property type="entry name" value="RNGMNOXGNASE"/>
</dbReference>
<evidence type="ECO:0000256" key="1">
    <source>
        <dbReference type="ARBA" id="ARBA00023002"/>
    </source>
</evidence>
<dbReference type="SUPFAM" id="SSF51905">
    <property type="entry name" value="FAD/NAD(P)-binding domain"/>
    <property type="match status" value="1"/>
</dbReference>
<proteinExistence type="inferred from homology"/>
<dbReference type="OrthoDB" id="655030at2759"/>